<sequence>MAPVVVLLTLLVAAACGLPRAANDDDKYKLPEGFLLGAGTSAYQTEGAWDEDGKGVNVLDHYYHSHNTAKNLTGDVAADSYHRYKEDIGIAADLGFNVFRFSISWTRLLPDGRTSNVNAKGVQHYHDLLAELKAEKIEPLITMCHFDYPQVFEDEFGGWLGDEMPDVFAEYADFVFNEFGSEVKYWLTLNEPAFYCTRLSKTKFVPPFSFDTTERQNACIKNSILAHAKAHKIYEEKYKAKFKGLVGFSSGPIFFRSASDAPEDIAATEAANSNTGIGLTVDPLVFGDYPEGVRTTQKAFTEEEKLLIKGRIDFVGINIYGGKNTSASDDGGGGGGNSPDGMGGPEDAWVLRQMPLWIKNRYDSVKELPVFITENGAKSTGPALQDWDSRAVYCSAFLRELVAGIHEDQTRVFGYTVWSFVDTFEYRNGFLNWGLIHVDFASGSLNRTLKASSTFFKTATRTGFVPLVEEGSRPFPDPDAPSGAASFSSTSIITTLAAFAALTRLQ</sequence>
<dbReference type="Pfam" id="PF00232">
    <property type="entry name" value="Glyco_hydro_1"/>
    <property type="match status" value="1"/>
</dbReference>
<dbReference type="GeneID" id="117647833"/>
<reference evidence="8" key="1">
    <citation type="submission" date="2025-08" db="UniProtKB">
        <authorList>
            <consortium name="RefSeq"/>
        </authorList>
    </citation>
    <scope>IDENTIFICATION</scope>
    <source>
        <tissue evidence="8">Total insect</tissue>
    </source>
</reference>
<keyword evidence="6" id="KW-0732">Signal</keyword>
<feature type="compositionally biased region" description="Gly residues" evidence="5">
    <location>
        <begin position="330"/>
        <end position="344"/>
    </location>
</feature>
<comment type="similarity">
    <text evidence="1 4">Belongs to the glycosyl hydrolase 1 family.</text>
</comment>
<feature type="chain" id="PRO_5027784749" evidence="6">
    <location>
        <begin position="18"/>
        <end position="506"/>
    </location>
</feature>
<dbReference type="InterPro" id="IPR017853">
    <property type="entry name" value="GH"/>
</dbReference>
<dbReference type="Gene3D" id="3.20.20.80">
    <property type="entry name" value="Glycosidases"/>
    <property type="match status" value="1"/>
</dbReference>
<dbReference type="AlphaFoldDB" id="A0A6P8Z6S7"/>
<evidence type="ECO:0000256" key="2">
    <source>
        <dbReference type="ARBA" id="ARBA00022801"/>
    </source>
</evidence>
<keyword evidence="7" id="KW-1185">Reference proteome</keyword>
<feature type="region of interest" description="Disordered" evidence="5">
    <location>
        <begin position="326"/>
        <end position="345"/>
    </location>
</feature>
<evidence type="ECO:0000256" key="3">
    <source>
        <dbReference type="ARBA" id="ARBA00023295"/>
    </source>
</evidence>
<dbReference type="PRINTS" id="PR00131">
    <property type="entry name" value="GLHYDRLASE1"/>
</dbReference>
<dbReference type="OrthoDB" id="65569at2759"/>
<protein>
    <submittedName>
        <fullName evidence="8">Myrosinase 1-like</fullName>
    </submittedName>
</protein>
<name>A0A6P8Z6S7_THRPL</name>
<keyword evidence="2" id="KW-0378">Hydrolase</keyword>
<evidence type="ECO:0000313" key="7">
    <source>
        <dbReference type="Proteomes" id="UP000515158"/>
    </source>
</evidence>
<evidence type="ECO:0000313" key="8">
    <source>
        <dbReference type="RefSeq" id="XP_034245696.1"/>
    </source>
</evidence>
<dbReference type="PANTHER" id="PTHR10353:SF36">
    <property type="entry name" value="LP05116P"/>
    <property type="match status" value="1"/>
</dbReference>
<dbReference type="SUPFAM" id="SSF51445">
    <property type="entry name" value="(Trans)glycosidases"/>
    <property type="match status" value="1"/>
</dbReference>
<dbReference type="Proteomes" id="UP000515158">
    <property type="component" value="Unplaced"/>
</dbReference>
<keyword evidence="3" id="KW-0326">Glycosidase</keyword>
<evidence type="ECO:0000256" key="4">
    <source>
        <dbReference type="RuleBase" id="RU003690"/>
    </source>
</evidence>
<gene>
    <name evidence="8" type="primary">LOC117647833</name>
</gene>
<feature type="signal peptide" evidence="6">
    <location>
        <begin position="1"/>
        <end position="17"/>
    </location>
</feature>
<proteinExistence type="inferred from homology"/>
<evidence type="ECO:0000256" key="5">
    <source>
        <dbReference type="SAM" id="MobiDB-lite"/>
    </source>
</evidence>
<dbReference type="GO" id="GO:0008422">
    <property type="term" value="F:beta-glucosidase activity"/>
    <property type="evidence" value="ECO:0007669"/>
    <property type="project" value="TreeGrafter"/>
</dbReference>
<dbReference type="InParanoid" id="A0A6P8Z6S7"/>
<evidence type="ECO:0000256" key="6">
    <source>
        <dbReference type="SAM" id="SignalP"/>
    </source>
</evidence>
<dbReference type="RefSeq" id="XP_034245696.1">
    <property type="nucleotide sequence ID" value="XM_034389805.1"/>
</dbReference>
<dbReference type="InterPro" id="IPR001360">
    <property type="entry name" value="Glyco_hydro_1"/>
</dbReference>
<evidence type="ECO:0000256" key="1">
    <source>
        <dbReference type="ARBA" id="ARBA00010838"/>
    </source>
</evidence>
<dbReference type="GO" id="GO:0005975">
    <property type="term" value="P:carbohydrate metabolic process"/>
    <property type="evidence" value="ECO:0007669"/>
    <property type="project" value="InterPro"/>
</dbReference>
<dbReference type="KEGG" id="tpal:117647833"/>
<organism evidence="8">
    <name type="scientific">Thrips palmi</name>
    <name type="common">Melon thrips</name>
    <dbReference type="NCBI Taxonomy" id="161013"/>
    <lineage>
        <taxon>Eukaryota</taxon>
        <taxon>Metazoa</taxon>
        <taxon>Ecdysozoa</taxon>
        <taxon>Arthropoda</taxon>
        <taxon>Hexapoda</taxon>
        <taxon>Insecta</taxon>
        <taxon>Pterygota</taxon>
        <taxon>Neoptera</taxon>
        <taxon>Paraneoptera</taxon>
        <taxon>Thysanoptera</taxon>
        <taxon>Terebrantia</taxon>
        <taxon>Thripoidea</taxon>
        <taxon>Thripidae</taxon>
        <taxon>Thrips</taxon>
    </lineage>
</organism>
<dbReference type="PANTHER" id="PTHR10353">
    <property type="entry name" value="GLYCOSYL HYDROLASE"/>
    <property type="match status" value="1"/>
</dbReference>
<accession>A0A6P8Z6S7</accession>